<dbReference type="InterPro" id="IPR001683">
    <property type="entry name" value="PX_dom"/>
</dbReference>
<feature type="region of interest" description="Disordered" evidence="11">
    <location>
        <begin position="476"/>
        <end position="575"/>
    </location>
</feature>
<name>A0A6F9DSE8_9ASCI</name>
<feature type="compositionally biased region" description="Basic and acidic residues" evidence="11">
    <location>
        <begin position="127"/>
        <end position="146"/>
    </location>
</feature>
<dbReference type="GO" id="GO:0005737">
    <property type="term" value="C:cytoplasm"/>
    <property type="evidence" value="ECO:0007669"/>
    <property type="project" value="UniProtKB-SubCell"/>
</dbReference>
<dbReference type="PANTHER" id="PTHR15706:SF2">
    <property type="entry name" value="SH3 AND PX DOMAIN-CONTAINING PROTEIN 2A"/>
    <property type="match status" value="1"/>
</dbReference>
<dbReference type="GO" id="GO:0035091">
    <property type="term" value="F:phosphatidylinositol binding"/>
    <property type="evidence" value="ECO:0007669"/>
    <property type="project" value="InterPro"/>
</dbReference>
<feature type="region of interest" description="Disordered" evidence="11">
    <location>
        <begin position="592"/>
        <end position="665"/>
    </location>
</feature>
<evidence type="ECO:0000256" key="8">
    <source>
        <dbReference type="ARBA" id="ARBA00022949"/>
    </source>
</evidence>
<dbReference type="Pfam" id="PF00787">
    <property type="entry name" value="PX"/>
    <property type="match status" value="1"/>
</dbReference>
<accession>A0A6F9DSE8</accession>
<evidence type="ECO:0000256" key="3">
    <source>
        <dbReference type="ARBA" id="ARBA00009628"/>
    </source>
</evidence>
<gene>
    <name evidence="14" type="primary">Sh3pxd2a-002</name>
</gene>
<dbReference type="GO" id="GO:0042554">
    <property type="term" value="P:superoxide anion generation"/>
    <property type="evidence" value="ECO:0007669"/>
    <property type="project" value="TreeGrafter"/>
</dbReference>
<feature type="compositionally biased region" description="Low complexity" evidence="11">
    <location>
        <begin position="335"/>
        <end position="354"/>
    </location>
</feature>
<evidence type="ECO:0000256" key="5">
    <source>
        <dbReference type="ARBA" id="ARBA00022490"/>
    </source>
</evidence>
<feature type="region of interest" description="Disordered" evidence="11">
    <location>
        <begin position="331"/>
        <end position="364"/>
    </location>
</feature>
<evidence type="ECO:0000256" key="6">
    <source>
        <dbReference type="ARBA" id="ARBA00022553"/>
    </source>
</evidence>
<organism evidence="14">
    <name type="scientific">Phallusia mammillata</name>
    <dbReference type="NCBI Taxonomy" id="59560"/>
    <lineage>
        <taxon>Eukaryota</taxon>
        <taxon>Metazoa</taxon>
        <taxon>Chordata</taxon>
        <taxon>Tunicata</taxon>
        <taxon>Ascidiacea</taxon>
        <taxon>Phlebobranchia</taxon>
        <taxon>Ascidiidae</taxon>
        <taxon>Phallusia</taxon>
    </lineage>
</organism>
<evidence type="ECO:0000259" key="12">
    <source>
        <dbReference type="PROSITE" id="PS50002"/>
    </source>
</evidence>
<feature type="region of interest" description="Disordered" evidence="11">
    <location>
        <begin position="127"/>
        <end position="149"/>
    </location>
</feature>
<evidence type="ECO:0000256" key="7">
    <source>
        <dbReference type="ARBA" id="ARBA00022737"/>
    </source>
</evidence>
<dbReference type="PROSITE" id="PS50002">
    <property type="entry name" value="SH3"/>
    <property type="match status" value="5"/>
</dbReference>
<dbReference type="GO" id="GO:0016176">
    <property type="term" value="F:superoxide-generating NADPH oxidase activator activity"/>
    <property type="evidence" value="ECO:0007669"/>
    <property type="project" value="TreeGrafter"/>
</dbReference>
<keyword evidence="4 10" id="KW-0728">SH3 domain</keyword>
<evidence type="ECO:0000256" key="11">
    <source>
        <dbReference type="SAM" id="MobiDB-lite"/>
    </source>
</evidence>
<feature type="region of interest" description="Disordered" evidence="11">
    <location>
        <begin position="707"/>
        <end position="817"/>
    </location>
</feature>
<dbReference type="SMART" id="SM00326">
    <property type="entry name" value="SH3"/>
    <property type="match status" value="5"/>
</dbReference>
<feature type="domain" description="SH3" evidence="12">
    <location>
        <begin position="419"/>
        <end position="478"/>
    </location>
</feature>
<dbReference type="AlphaFoldDB" id="A0A6F9DSE8"/>
<feature type="compositionally biased region" description="Polar residues" evidence="11">
    <location>
        <begin position="593"/>
        <end position="602"/>
    </location>
</feature>
<dbReference type="Pfam" id="PF07653">
    <property type="entry name" value="SH3_2"/>
    <property type="match status" value="2"/>
</dbReference>
<evidence type="ECO:0000256" key="2">
    <source>
        <dbReference type="ARBA" id="ARBA00004496"/>
    </source>
</evidence>
<dbReference type="CDD" id="cd11856">
    <property type="entry name" value="SH3_p47phox_like"/>
    <property type="match status" value="1"/>
</dbReference>
<feature type="compositionally biased region" description="Polar residues" evidence="11">
    <location>
        <begin position="552"/>
        <end position="571"/>
    </location>
</feature>
<keyword evidence="9" id="KW-0966">Cell projection</keyword>
<evidence type="ECO:0000256" key="4">
    <source>
        <dbReference type="ARBA" id="ARBA00022443"/>
    </source>
</evidence>
<reference evidence="14" key="1">
    <citation type="submission" date="2020-04" db="EMBL/GenBank/DDBJ databases">
        <authorList>
            <person name="Neveu A P."/>
        </authorList>
    </citation>
    <scope>NUCLEOTIDE SEQUENCE</scope>
    <source>
        <tissue evidence="14">Whole embryo</tissue>
    </source>
</reference>
<evidence type="ECO:0000256" key="1">
    <source>
        <dbReference type="ARBA" id="ARBA00004188"/>
    </source>
</evidence>
<evidence type="ECO:0000313" key="14">
    <source>
        <dbReference type="EMBL" id="CAB3266049.1"/>
    </source>
</evidence>
<dbReference type="InterPro" id="IPR051228">
    <property type="entry name" value="NADPH_Oxidase/PX-Domain"/>
</dbReference>
<protein>
    <submittedName>
        <fullName evidence="14">SH3 and PX domain-containing protein 2A-like</fullName>
    </submittedName>
</protein>
<keyword evidence="6" id="KW-0597">Phosphoprotein</keyword>
<feature type="compositionally biased region" description="Polar residues" evidence="11">
    <location>
        <begin position="752"/>
        <end position="764"/>
    </location>
</feature>
<dbReference type="FunFam" id="3.30.1520.10:FF:000005">
    <property type="entry name" value="SH3 and PX domain-containing protein 2B"/>
    <property type="match status" value="1"/>
</dbReference>
<comment type="subcellular location">
    <subcellularLocation>
        <location evidence="1">Cell projection</location>
        <location evidence="1">Podosome</location>
    </subcellularLocation>
    <subcellularLocation>
        <location evidence="2">Cytoplasm</location>
    </subcellularLocation>
</comment>
<dbReference type="SMART" id="SM00312">
    <property type="entry name" value="PX"/>
    <property type="match status" value="1"/>
</dbReference>
<feature type="domain" description="PX" evidence="13">
    <location>
        <begin position="4"/>
        <end position="128"/>
    </location>
</feature>
<keyword evidence="7" id="KW-0677">Repeat</keyword>
<proteinExistence type="evidence at transcript level"/>
<dbReference type="InterPro" id="IPR037961">
    <property type="entry name" value="SH3PXD2_PX"/>
</dbReference>
<dbReference type="InterPro" id="IPR036871">
    <property type="entry name" value="PX_dom_sf"/>
</dbReference>
<dbReference type="Gene3D" id="3.30.1520.10">
    <property type="entry name" value="Phox-like domain"/>
    <property type="match status" value="1"/>
</dbReference>
<comment type="similarity">
    <text evidence="3">Belongs to the SH3PXD2 family.</text>
</comment>
<dbReference type="InterPro" id="IPR036028">
    <property type="entry name" value="SH3-like_dom_sf"/>
</dbReference>
<dbReference type="PROSITE" id="PS50195">
    <property type="entry name" value="PX"/>
    <property type="match status" value="1"/>
</dbReference>
<dbReference type="CDD" id="cd06888">
    <property type="entry name" value="PX_FISH"/>
    <property type="match status" value="1"/>
</dbReference>
<sequence length="1034" mass="113786">MNRRKLIDANVTETLKRRYPSKHYVYVIQVNWDDGSNTLIFRRYSKFFDFQISLLEAFPLEGGLKDPSARTIPFLPGKVLFRRSHIREVAMKRLKPIDEYCRALIQLPAHISQSNYVLDFFESKPEDLNPPKEDTTNRKRRKDDSVKHRRIRRTKSLDIGEISGPIALEQYVAVADYMRTQPKELTVESGQYLEVIEKHENGWWFVSDEEGERGWIPGVYLEKRDGTHENLITKEAAPGEGEKYITTAKFVANNPDEISFGLGVLVEVLQKNLEGWWHISYQGKQGWAPASYLDKPADVVLRQSNRNEHGVEIISSVHELKAHRRSLPSGTINAVVPSPSSVPPSLSSSASSSPKRQSVANRRSKEYHSACLNSAAVFLTNPSQLQPPPKRSSVKRGSIVQKPQIPPPLPPTYKLAAHEPVYEYVSKAPFEANIPDGLSFDQNAKIEVIEKSPGGWWYISINGSEGWAPSSYIDKQYKQKSTKPPERPKPPKPACPANELNHTSTSIAPKRPLMKSHSASSTGDVGKVIPAMRPLPPLPGVAKTENKPVKPLNNTKPSTDPGTGNNPSVSDKSIGGAKKTIAVPAVAVAKFGSSKNQPQETRSAAEKDLRKALPNRKPAVGLQSTTPPKRPLKPQISNEVEKIPTTVGVKKQPIKPPAPALGKKKPVVHAKSFGGIQNSVATKASKIGAELNFKSALKPLENNEGIAQPAKRVGNPPPRPSIHNQARLKPDVSKTQKTIPKQPSTKPDESKTVNSVSSLRSKFQNDLKAGVVPAKPKPPISRAKPVPNKPKKPTLPRVTNGRFNNNSNGNNNTETSENTIIVARVESSYITPSGDLPPSLRGSPDGQVDDCIIDEKKDNSCSSTKGGSVTEDSTCLCKYVAMADFAPQDTGELGFCKGAVGMLLEKAKSDWWYMQIEDQSGWVPSGFFEPDSSCSSESNSYEKEDTASRSVNVEDLDTVYSEIDDPGNGLKSTRCVVLCEYEAGEEGTLTVGAGDVLEVIEQTDTCWWFVSVVFSSRNQQGQEGWVPFDHLQVL</sequence>
<dbReference type="SUPFAM" id="SSF50044">
    <property type="entry name" value="SH3-domain"/>
    <property type="match status" value="5"/>
</dbReference>
<feature type="domain" description="SH3" evidence="12">
    <location>
        <begin position="874"/>
        <end position="933"/>
    </location>
</feature>
<feature type="domain" description="SH3" evidence="12">
    <location>
        <begin position="166"/>
        <end position="226"/>
    </location>
</feature>
<dbReference type="PANTHER" id="PTHR15706">
    <property type="entry name" value="SH3 MULTIPLE DOMAIN"/>
    <property type="match status" value="1"/>
</dbReference>
<dbReference type="SUPFAM" id="SSF64268">
    <property type="entry name" value="PX domain"/>
    <property type="match status" value="1"/>
</dbReference>
<dbReference type="InterPro" id="IPR001452">
    <property type="entry name" value="SH3_domain"/>
</dbReference>
<evidence type="ECO:0000256" key="9">
    <source>
        <dbReference type="ARBA" id="ARBA00023273"/>
    </source>
</evidence>
<feature type="compositionally biased region" description="Polar residues" evidence="11">
    <location>
        <begin position="735"/>
        <end position="745"/>
    </location>
</feature>
<dbReference type="Gene3D" id="2.30.30.40">
    <property type="entry name" value="SH3 Domains"/>
    <property type="match status" value="5"/>
</dbReference>
<dbReference type="EMBL" id="LR790187">
    <property type="protein sequence ID" value="CAB3266049.1"/>
    <property type="molecule type" value="mRNA"/>
</dbReference>
<keyword evidence="8" id="KW-0965">Cell junction</keyword>
<feature type="region of interest" description="Disordered" evidence="11">
    <location>
        <begin position="381"/>
        <end position="406"/>
    </location>
</feature>
<evidence type="ECO:0000259" key="13">
    <source>
        <dbReference type="PROSITE" id="PS50195"/>
    </source>
</evidence>
<keyword evidence="5" id="KW-0963">Cytoplasm</keyword>
<feature type="domain" description="SH3" evidence="12">
    <location>
        <begin position="970"/>
        <end position="1034"/>
    </location>
</feature>
<dbReference type="GO" id="GO:0002102">
    <property type="term" value="C:podosome"/>
    <property type="evidence" value="ECO:0007669"/>
    <property type="project" value="UniProtKB-SubCell"/>
</dbReference>
<feature type="domain" description="SH3" evidence="12">
    <location>
        <begin position="239"/>
        <end position="298"/>
    </location>
</feature>
<dbReference type="Pfam" id="PF00018">
    <property type="entry name" value="SH3_1"/>
    <property type="match status" value="3"/>
</dbReference>
<feature type="compositionally biased region" description="Low complexity" evidence="11">
    <location>
        <begin position="797"/>
        <end position="817"/>
    </location>
</feature>
<evidence type="ECO:0000256" key="10">
    <source>
        <dbReference type="PROSITE-ProRule" id="PRU00192"/>
    </source>
</evidence>